<organism evidence="1 2">
    <name type="scientific">Aphanothece hegewaldii CCALA 016</name>
    <dbReference type="NCBI Taxonomy" id="2107694"/>
    <lineage>
        <taxon>Bacteria</taxon>
        <taxon>Bacillati</taxon>
        <taxon>Cyanobacteriota</taxon>
        <taxon>Cyanophyceae</taxon>
        <taxon>Oscillatoriophycideae</taxon>
        <taxon>Chroococcales</taxon>
        <taxon>Aphanothecaceae</taxon>
        <taxon>Aphanothece</taxon>
    </lineage>
</organism>
<dbReference type="EMBL" id="PXOH01000003">
    <property type="protein sequence ID" value="PSF38802.1"/>
    <property type="molecule type" value="Genomic_DNA"/>
</dbReference>
<name>A0A2T1M268_9CHRO</name>
<sequence>MEKVVIIINSEAHGIGKPSRLSPVAERMVNALKQAIPETLAVEVISAASLWSKSESPKNSKNLIYCPLTIQLPLGFDFPGRTIYQNCRDLEARRTWVEQKLAFQTSIGDSWLGDLWLPIVLTPKGPLYGEVIGEGAMPNAYQQPIDLTDDLRQPLYYLAHQLLENISAPPSVYLLQFSLLGKDIVFDRLWPFPAAPAIASIKIQNPNLYACYWHCLTNQPILDLAIVP</sequence>
<keyword evidence="2" id="KW-1185">Reference proteome</keyword>
<dbReference type="OrthoDB" id="531624at2"/>
<proteinExistence type="predicted"/>
<reference evidence="1 2" key="2">
    <citation type="submission" date="2018-03" db="EMBL/GenBank/DDBJ databases">
        <authorList>
            <person name="Keele B.F."/>
        </authorList>
    </citation>
    <scope>NUCLEOTIDE SEQUENCE [LARGE SCALE GENOMIC DNA]</scope>
    <source>
        <strain evidence="1 2">CCALA 016</strain>
    </source>
</reference>
<evidence type="ECO:0000313" key="2">
    <source>
        <dbReference type="Proteomes" id="UP000239001"/>
    </source>
</evidence>
<dbReference type="Proteomes" id="UP000239001">
    <property type="component" value="Unassembled WGS sequence"/>
</dbReference>
<accession>A0A2T1M268</accession>
<gene>
    <name evidence="1" type="ORF">C7H19_04260</name>
</gene>
<evidence type="ECO:0000313" key="1">
    <source>
        <dbReference type="EMBL" id="PSF38802.1"/>
    </source>
</evidence>
<comment type="caution">
    <text evidence="1">The sequence shown here is derived from an EMBL/GenBank/DDBJ whole genome shotgun (WGS) entry which is preliminary data.</text>
</comment>
<protein>
    <submittedName>
        <fullName evidence="1">Uncharacterized protein</fullName>
    </submittedName>
</protein>
<reference evidence="1 2" key="1">
    <citation type="submission" date="2018-03" db="EMBL/GenBank/DDBJ databases">
        <title>The ancient ancestry and fast evolution of plastids.</title>
        <authorList>
            <person name="Moore K.R."/>
            <person name="Magnabosco C."/>
            <person name="Momper L."/>
            <person name="Gold D.A."/>
            <person name="Bosak T."/>
            <person name="Fournier G.P."/>
        </authorList>
    </citation>
    <scope>NUCLEOTIDE SEQUENCE [LARGE SCALE GENOMIC DNA]</scope>
    <source>
        <strain evidence="1 2">CCALA 016</strain>
    </source>
</reference>
<dbReference type="AlphaFoldDB" id="A0A2T1M268"/>